<dbReference type="Proteomes" id="UP000018211">
    <property type="component" value="Unassembled WGS sequence"/>
</dbReference>
<evidence type="ECO:0000313" key="6">
    <source>
        <dbReference type="Proteomes" id="UP000018211"/>
    </source>
</evidence>
<reference evidence="5 6" key="1">
    <citation type="journal article" date="2013" name="ISME J.">
        <title>Comparative genomics of pathogenic lineages of Vibrio nigripulchritudo identifies virulence-associated traits.</title>
        <authorList>
            <person name="Goudenege D."/>
            <person name="Labreuche Y."/>
            <person name="Krin E."/>
            <person name="Ansquer D."/>
            <person name="Mangenot S."/>
            <person name="Calteau A."/>
            <person name="Medigue C."/>
            <person name="Mazel D."/>
            <person name="Polz M.F."/>
            <person name="Le Roux F."/>
        </authorList>
    </citation>
    <scope>NUCLEOTIDE SEQUENCE [LARGE SCALE GENOMIC DNA]</scope>
    <source>
        <strain evidence="5 6">SOn1</strain>
    </source>
</reference>
<dbReference type="GO" id="GO:0043565">
    <property type="term" value="F:sequence-specific DNA binding"/>
    <property type="evidence" value="ECO:0007669"/>
    <property type="project" value="InterPro"/>
</dbReference>
<dbReference type="InterPro" id="IPR018060">
    <property type="entry name" value="HTH_AraC"/>
</dbReference>
<comment type="caution">
    <text evidence="5">The sequence shown here is derived from an EMBL/GenBank/DDBJ whole genome shotgun (WGS) entry which is preliminary data.</text>
</comment>
<evidence type="ECO:0000256" key="1">
    <source>
        <dbReference type="ARBA" id="ARBA00023015"/>
    </source>
</evidence>
<sequence length="136" mass="15942">MEMNTPEAQQWKERIDSILNDAISSGEKIHMPWLVEQLAYPNRKKLERDFRRYLDTTYCEYLNKMRLHIASRMLCHENVSVKAVALSSGYQNPATFCNAFKRVFGTGPSQYRTEMIEHFHQYGCPYANGICKKKLN</sequence>
<dbReference type="SUPFAM" id="SSF46689">
    <property type="entry name" value="Homeodomain-like"/>
    <property type="match status" value="1"/>
</dbReference>
<keyword evidence="2 5" id="KW-0238">DNA-binding</keyword>
<gene>
    <name evidence="5" type="ORF">VIBNISOn1_280030</name>
</gene>
<dbReference type="InterPro" id="IPR053142">
    <property type="entry name" value="PchR_regulatory_protein"/>
</dbReference>
<evidence type="ECO:0000256" key="3">
    <source>
        <dbReference type="ARBA" id="ARBA00023163"/>
    </source>
</evidence>
<dbReference type="Gene3D" id="1.10.10.60">
    <property type="entry name" value="Homeodomain-like"/>
    <property type="match status" value="1"/>
</dbReference>
<keyword evidence="1" id="KW-0805">Transcription regulation</keyword>
<dbReference type="RefSeq" id="WP_004407140.1">
    <property type="nucleotide sequence ID" value="NZ_LK391965.1"/>
</dbReference>
<proteinExistence type="predicted"/>
<dbReference type="SMART" id="SM00342">
    <property type="entry name" value="HTH_ARAC"/>
    <property type="match status" value="1"/>
</dbReference>
<dbReference type="PANTHER" id="PTHR47893">
    <property type="entry name" value="REGULATORY PROTEIN PCHR"/>
    <property type="match status" value="1"/>
</dbReference>
<dbReference type="PANTHER" id="PTHR47893:SF1">
    <property type="entry name" value="REGULATORY PROTEIN PCHR"/>
    <property type="match status" value="1"/>
</dbReference>
<evidence type="ECO:0000313" key="5">
    <source>
        <dbReference type="EMBL" id="CCO47261.1"/>
    </source>
</evidence>
<organism evidence="5 6">
    <name type="scientific">Vibrio nigripulchritudo SOn1</name>
    <dbReference type="NCBI Taxonomy" id="1238450"/>
    <lineage>
        <taxon>Bacteria</taxon>
        <taxon>Pseudomonadati</taxon>
        <taxon>Pseudomonadota</taxon>
        <taxon>Gammaproteobacteria</taxon>
        <taxon>Vibrionales</taxon>
        <taxon>Vibrionaceae</taxon>
        <taxon>Vibrio</taxon>
    </lineage>
</organism>
<dbReference type="InterPro" id="IPR009057">
    <property type="entry name" value="Homeodomain-like_sf"/>
</dbReference>
<dbReference type="GeneID" id="97542325"/>
<keyword evidence="3" id="KW-0804">Transcription</keyword>
<dbReference type="EMBL" id="CAOF01000118">
    <property type="protein sequence ID" value="CCO47261.1"/>
    <property type="molecule type" value="Genomic_DNA"/>
</dbReference>
<accession>A0AAV2VRD0</accession>
<dbReference type="Pfam" id="PF12833">
    <property type="entry name" value="HTH_18"/>
    <property type="match status" value="1"/>
</dbReference>
<dbReference type="PRINTS" id="PR00032">
    <property type="entry name" value="HTHARAC"/>
</dbReference>
<evidence type="ECO:0000256" key="2">
    <source>
        <dbReference type="ARBA" id="ARBA00023125"/>
    </source>
</evidence>
<dbReference type="GO" id="GO:0003700">
    <property type="term" value="F:DNA-binding transcription factor activity"/>
    <property type="evidence" value="ECO:0007669"/>
    <property type="project" value="InterPro"/>
</dbReference>
<dbReference type="PROSITE" id="PS01124">
    <property type="entry name" value="HTH_ARAC_FAMILY_2"/>
    <property type="match status" value="1"/>
</dbReference>
<feature type="domain" description="HTH araC/xylS-type" evidence="4">
    <location>
        <begin position="42"/>
        <end position="114"/>
    </location>
</feature>
<dbReference type="InterPro" id="IPR020449">
    <property type="entry name" value="Tscrpt_reg_AraC-type_HTH"/>
</dbReference>
<name>A0AAV2VRD0_9VIBR</name>
<dbReference type="AlphaFoldDB" id="A0AAV2VRD0"/>
<protein>
    <submittedName>
        <fullName evidence="5">AraC-type DNA-binding domain-containing protein</fullName>
    </submittedName>
</protein>
<evidence type="ECO:0000259" key="4">
    <source>
        <dbReference type="PROSITE" id="PS01124"/>
    </source>
</evidence>